<evidence type="ECO:0000256" key="6">
    <source>
        <dbReference type="ARBA" id="ARBA00034617"/>
    </source>
</evidence>
<keyword evidence="3 9" id="KW-0347">Helicase</keyword>
<dbReference type="EC" id="5.6.2.4" evidence="7"/>
<evidence type="ECO:0000256" key="2">
    <source>
        <dbReference type="ARBA" id="ARBA00022801"/>
    </source>
</evidence>
<evidence type="ECO:0000256" key="1">
    <source>
        <dbReference type="ARBA" id="ARBA00022741"/>
    </source>
</evidence>
<dbReference type="InterPro" id="IPR000212">
    <property type="entry name" value="DNA_helicase_UvrD/REP"/>
</dbReference>
<evidence type="ECO:0000256" key="9">
    <source>
        <dbReference type="PROSITE-ProRule" id="PRU00560"/>
    </source>
</evidence>
<evidence type="ECO:0000256" key="3">
    <source>
        <dbReference type="ARBA" id="ARBA00022806"/>
    </source>
</evidence>
<comment type="caution">
    <text evidence="11">The sequence shown here is derived from an EMBL/GenBank/DDBJ whole genome shotgun (WGS) entry which is preliminary data.</text>
</comment>
<evidence type="ECO:0000259" key="10">
    <source>
        <dbReference type="PROSITE" id="PS51198"/>
    </source>
</evidence>
<dbReference type="InterPro" id="IPR014017">
    <property type="entry name" value="DNA_helicase_UvrD-like_C"/>
</dbReference>
<protein>
    <recommendedName>
        <fullName evidence="7">DNA 3'-5' helicase</fullName>
        <ecNumber evidence="7">5.6.2.4</ecNumber>
    </recommendedName>
</protein>
<gene>
    <name evidence="11" type="ORF">AWC02_11310</name>
</gene>
<dbReference type="Pfam" id="PF13361">
    <property type="entry name" value="UvrD_C"/>
    <property type="match status" value="1"/>
</dbReference>
<name>A0A1X1TPC9_9MYCO</name>
<evidence type="ECO:0000256" key="7">
    <source>
        <dbReference type="ARBA" id="ARBA00034808"/>
    </source>
</evidence>
<dbReference type="SUPFAM" id="SSF52540">
    <property type="entry name" value="P-loop containing nucleoside triphosphate hydrolases"/>
    <property type="match status" value="1"/>
</dbReference>
<dbReference type="GO" id="GO:0043138">
    <property type="term" value="F:3'-5' DNA helicase activity"/>
    <property type="evidence" value="ECO:0007669"/>
    <property type="project" value="UniProtKB-EC"/>
</dbReference>
<evidence type="ECO:0000256" key="4">
    <source>
        <dbReference type="ARBA" id="ARBA00022840"/>
    </source>
</evidence>
<evidence type="ECO:0000313" key="11">
    <source>
        <dbReference type="EMBL" id="ORV46318.1"/>
    </source>
</evidence>
<dbReference type="InterPro" id="IPR014016">
    <property type="entry name" value="UvrD-like_ATP-bd"/>
</dbReference>
<keyword evidence="4 9" id="KW-0067">ATP-binding</keyword>
<dbReference type="Proteomes" id="UP000193465">
    <property type="component" value="Unassembled WGS sequence"/>
</dbReference>
<evidence type="ECO:0000313" key="12">
    <source>
        <dbReference type="Proteomes" id="UP000193465"/>
    </source>
</evidence>
<evidence type="ECO:0000256" key="8">
    <source>
        <dbReference type="ARBA" id="ARBA00048988"/>
    </source>
</evidence>
<dbReference type="PANTHER" id="PTHR11070:SF45">
    <property type="entry name" value="DNA 3'-5' HELICASE"/>
    <property type="match status" value="1"/>
</dbReference>
<dbReference type="InterPro" id="IPR027417">
    <property type="entry name" value="P-loop_NTPase"/>
</dbReference>
<proteinExistence type="predicted"/>
<reference evidence="11 12" key="1">
    <citation type="submission" date="2016-01" db="EMBL/GenBank/DDBJ databases">
        <title>The new phylogeny of the genus Mycobacterium.</title>
        <authorList>
            <person name="Tarcisio F."/>
            <person name="Conor M."/>
            <person name="Antonella G."/>
            <person name="Elisabetta G."/>
            <person name="Giulia F.S."/>
            <person name="Sara T."/>
            <person name="Anna F."/>
            <person name="Clotilde B."/>
            <person name="Roberto B."/>
            <person name="Veronica D.S."/>
            <person name="Fabio R."/>
            <person name="Monica P."/>
            <person name="Olivier J."/>
            <person name="Enrico T."/>
            <person name="Nicola S."/>
        </authorList>
    </citation>
    <scope>NUCLEOTIDE SEQUENCE [LARGE SCALE GENOMIC DNA]</scope>
    <source>
        <strain evidence="11 12">ATCC 27353</strain>
    </source>
</reference>
<dbReference type="GO" id="GO:0016887">
    <property type="term" value="F:ATP hydrolysis activity"/>
    <property type="evidence" value="ECO:0007669"/>
    <property type="project" value="RHEA"/>
</dbReference>
<dbReference type="STRING" id="188915.AWC02_11310"/>
<dbReference type="GO" id="GO:0005524">
    <property type="term" value="F:ATP binding"/>
    <property type="evidence" value="ECO:0007669"/>
    <property type="project" value="UniProtKB-UniRule"/>
</dbReference>
<dbReference type="GO" id="GO:0003677">
    <property type="term" value="F:DNA binding"/>
    <property type="evidence" value="ECO:0007669"/>
    <property type="project" value="InterPro"/>
</dbReference>
<dbReference type="Pfam" id="PF00580">
    <property type="entry name" value="UvrD-helicase"/>
    <property type="match status" value="1"/>
</dbReference>
<dbReference type="AlphaFoldDB" id="A0A1X1TPC9"/>
<feature type="domain" description="UvrD-like helicase ATP-binding" evidence="10">
    <location>
        <begin position="240"/>
        <end position="509"/>
    </location>
</feature>
<keyword evidence="1 9" id="KW-0547">Nucleotide-binding</keyword>
<comment type="catalytic activity">
    <reaction evidence="6">
        <text>Couples ATP hydrolysis with the unwinding of duplex DNA by translocating in the 3'-5' direction.</text>
        <dbReference type="EC" id="5.6.2.4"/>
    </reaction>
</comment>
<dbReference type="EMBL" id="LQOT01000039">
    <property type="protein sequence ID" value="ORV46318.1"/>
    <property type="molecule type" value="Genomic_DNA"/>
</dbReference>
<dbReference type="RefSeq" id="WP_085128850.1">
    <property type="nucleotide sequence ID" value="NZ_LQOT01000039.1"/>
</dbReference>
<feature type="binding site" evidence="9">
    <location>
        <begin position="261"/>
        <end position="268"/>
    </location>
    <ligand>
        <name>ATP</name>
        <dbReference type="ChEBI" id="CHEBI:30616"/>
    </ligand>
</feature>
<keyword evidence="2 9" id="KW-0378">Hydrolase</keyword>
<comment type="catalytic activity">
    <reaction evidence="8">
        <text>ATP + H2O = ADP + phosphate + H(+)</text>
        <dbReference type="Rhea" id="RHEA:13065"/>
        <dbReference type="ChEBI" id="CHEBI:15377"/>
        <dbReference type="ChEBI" id="CHEBI:15378"/>
        <dbReference type="ChEBI" id="CHEBI:30616"/>
        <dbReference type="ChEBI" id="CHEBI:43474"/>
        <dbReference type="ChEBI" id="CHEBI:456216"/>
        <dbReference type="EC" id="5.6.2.4"/>
    </reaction>
</comment>
<keyword evidence="12" id="KW-1185">Reference proteome</keyword>
<dbReference type="PANTHER" id="PTHR11070">
    <property type="entry name" value="UVRD / RECB / PCRA DNA HELICASE FAMILY MEMBER"/>
    <property type="match status" value="1"/>
</dbReference>
<evidence type="ECO:0000256" key="5">
    <source>
        <dbReference type="ARBA" id="ARBA00023235"/>
    </source>
</evidence>
<organism evidence="11 12">
    <name type="scientific">Mycolicibacter engbaekii</name>
    <dbReference type="NCBI Taxonomy" id="188915"/>
    <lineage>
        <taxon>Bacteria</taxon>
        <taxon>Bacillati</taxon>
        <taxon>Actinomycetota</taxon>
        <taxon>Actinomycetes</taxon>
        <taxon>Mycobacteriales</taxon>
        <taxon>Mycobacteriaceae</taxon>
        <taxon>Mycolicibacter</taxon>
    </lineage>
</organism>
<dbReference type="PROSITE" id="PS51198">
    <property type="entry name" value="UVRD_HELICASE_ATP_BIND"/>
    <property type="match status" value="1"/>
</dbReference>
<sequence length="699" mass="76888">MPTLAIDKGFLNDLAKLEKPVFKRVTEVFDEFDSATHTGLHLEKIAKARNPRFRSIRIDQFWRGIVLAPERGDVYTLLKVLPHDDAYDWAQRTKLSVNAATGGIEIRDEAELDRHIPHQPEPASTGAAPLFADISDGTLTKLGIDAQVLSFARTVTDAAQLDAAKAFLPQTQWEVLFGLAAGYTPEEVWAELGAVILDEPVDTEDLDAAILRSHDRVMLVEGPDELMDVFAYPFATWRVYLHPTQRAVVDAAYGGPARVTGGPGTGKTVVALHRAHRLAQRGEGKVLVTTFTSTLSESLQDGLDMLVDDDAAERRLEVIHIDKLAHRVFRSAHGAPHLLESGDEDALWAELIDSLGLSFTPVFLAEEWRQVVLAQRIDTAEAYMAAKRTGRGRGLGSVQRAQAWQAIYEFERALTDRGLWTHETVRREATRLLETTANKPYRHIIVDEAQDLSPDQWRLLRAAVPEAPDDIFIAGDTHQRIYHNRVSFREVGINIAGRSTRLNLNYRTTAEILGWSMGLLRGQPIDDMDGGLESIAGCQSHVHGPPPRLEGAADAGAEAALVAAVVSNWLAAGVAPNEIGIAVRAKWFATQIEKALASASVASVRLAEASESDDDAVRVGTMHRMKGLEFRCVCVAGVSAKQVPEPNAVTAIEDDRQTHTQDLERERCLLFVACTRAREELVITWHGEPSPFLTALSTN</sequence>
<dbReference type="Gene3D" id="3.40.50.300">
    <property type="entry name" value="P-loop containing nucleotide triphosphate hydrolases"/>
    <property type="match status" value="2"/>
</dbReference>
<keyword evidence="5" id="KW-0413">Isomerase</keyword>
<dbReference type="GO" id="GO:0000725">
    <property type="term" value="P:recombinational repair"/>
    <property type="evidence" value="ECO:0007669"/>
    <property type="project" value="TreeGrafter"/>
</dbReference>
<accession>A0A1X1TPC9</accession>